<dbReference type="PROSITE" id="PS50082">
    <property type="entry name" value="WD_REPEATS_2"/>
    <property type="match status" value="4"/>
</dbReference>
<dbReference type="PANTHER" id="PTHR44111:SF1">
    <property type="entry name" value="ELONGATOR COMPLEX PROTEIN 2"/>
    <property type="match status" value="1"/>
</dbReference>
<proteinExistence type="inferred from homology"/>
<dbReference type="InterPro" id="IPR037289">
    <property type="entry name" value="Elp2"/>
</dbReference>
<dbReference type="InterPro" id="IPR011044">
    <property type="entry name" value="Quino_amine_DH_bsu"/>
</dbReference>
<evidence type="ECO:0000256" key="1">
    <source>
        <dbReference type="ARBA" id="ARBA00004123"/>
    </source>
</evidence>
<feature type="repeat" description="WD" evidence="11">
    <location>
        <begin position="107"/>
        <end position="141"/>
    </location>
</feature>
<keyword evidence="7 11" id="KW-0853">WD repeat</keyword>
<dbReference type="Pfam" id="PF00400">
    <property type="entry name" value="WD40"/>
    <property type="match status" value="8"/>
</dbReference>
<dbReference type="Proteomes" id="UP000075880">
    <property type="component" value="Unassembled WGS sequence"/>
</dbReference>
<sequence>MSEMSLKTLYTSIACNRTPGSLDWSDDGLIYFAANDVIAVFNPKFHGSVKIVRTLYGHKARVNTVCVVRNASQCHGGIHLATGSDDGTCILWNTSCEQASSAARFTLSGHLASVTTVEAFVDAANNLIVATGSVDSTIKLWHAGTEAEFVCSQTIDLLRSGLTFGMKLFSLAGSNATMLAYTTDTDTINLCVSQPELAGSPDEKFVQVEQLRGHTDWVRGISYTTLPDSDDCLLASASQDTFVRLWRISPRKSLTTQKPIEEIRLDEDITLEERTFTVRGKDGANYHYALSLESVLQGHEGWVYGVHFCTRDNQLSLLSSSIDKSLTVWTPSESGVWMESVRVGEVGGSSLGFYGGKFSPDGRSIIGHGFQGSFHLWHEDSHRPGLWNPGIIIGGHFGGVRDLAWDPTGGMFLVTVSADQTTRIHAPWRRDLEKQEGDYGQVETWHEIGRPQVHGYDMQCMTLLSRYRLASAAEEKIIRIFQAPSNFVQNFRALCRVTDDPEGDTIVEGNPMGASVPSLGLSNKAVYEVEQPEADNRHIKDMYPEHYFNPITMDTPPAEETLMQNTLWPEIQKLYGHGNELYSVAASSDGSLIASACRATSSDHAQILLWDTKSWRIVQQLAAHQLTVTQLCFAPNNRLLLAVSRDRTFSVFERDSDDFKLLMRSDKTKGVHTRIIWCCDWSHDSETFVTGSRDGKAVAWARLEAEGSGGSPGFTSNHVLELKNESITAVAFARRKLPDGRHLVAVGLEQGIIKLYALGQWDLLLNIDQSNAHHQTVKRLSFRPHVEDHQLASCGDDGLVRVYSIEHGIK</sequence>
<dbReference type="PROSITE" id="PS50294">
    <property type="entry name" value="WD_REPEATS_REGION"/>
    <property type="match status" value="1"/>
</dbReference>
<dbReference type="PANTHER" id="PTHR44111">
    <property type="entry name" value="ELONGATOR COMPLEX PROTEIN 2"/>
    <property type="match status" value="1"/>
</dbReference>
<evidence type="ECO:0000313" key="12">
    <source>
        <dbReference type="EnsemblMetazoa" id="ENSAATROPP007045"/>
    </source>
</evidence>
<dbReference type="Gene3D" id="2.130.10.10">
    <property type="entry name" value="YVTN repeat-like/Quinoprotein amine dehydrogenase"/>
    <property type="match status" value="6"/>
</dbReference>
<protein>
    <recommendedName>
        <fullName evidence="5">Elongator complex protein 2</fullName>
    </recommendedName>
</protein>
<evidence type="ECO:0000256" key="10">
    <source>
        <dbReference type="ARBA" id="ARBA00023242"/>
    </source>
</evidence>
<evidence type="ECO:0000256" key="4">
    <source>
        <dbReference type="ARBA" id="ARBA00005881"/>
    </source>
</evidence>
<dbReference type="InterPro" id="IPR036322">
    <property type="entry name" value="WD40_repeat_dom_sf"/>
</dbReference>
<comment type="similarity">
    <text evidence="4">Belongs to the WD repeat ELP2 family.</text>
</comment>
<dbReference type="SMART" id="SM00320">
    <property type="entry name" value="WD40"/>
    <property type="match status" value="11"/>
</dbReference>
<dbReference type="InterPro" id="IPR020472">
    <property type="entry name" value="WD40_PAC1"/>
</dbReference>
<evidence type="ECO:0000256" key="9">
    <source>
        <dbReference type="ARBA" id="ARBA00022737"/>
    </source>
</evidence>
<dbReference type="PRINTS" id="PR00320">
    <property type="entry name" value="GPROTEINBRPT"/>
</dbReference>
<evidence type="ECO:0000313" key="13">
    <source>
        <dbReference type="Proteomes" id="UP000075880"/>
    </source>
</evidence>
<feature type="repeat" description="WD" evidence="11">
    <location>
        <begin position="211"/>
        <end position="256"/>
    </location>
</feature>
<dbReference type="SUPFAM" id="SSF50969">
    <property type="entry name" value="YVTN repeat-like/Quinoprotein amine dehydrogenase"/>
    <property type="match status" value="1"/>
</dbReference>
<evidence type="ECO:0000256" key="5">
    <source>
        <dbReference type="ARBA" id="ARBA00020267"/>
    </source>
</evidence>
<comment type="pathway">
    <text evidence="3">tRNA modification; 5-methoxycarbonylmethyl-2-thiouridine-tRNA biosynthesis.</text>
</comment>
<dbReference type="EnsemblMetazoa" id="ENSAATROPT007850">
    <property type="protein sequence ID" value="ENSAATROPP007045"/>
    <property type="gene ID" value="ENSAATROPG006407"/>
</dbReference>
<dbReference type="GO" id="GO:0002098">
    <property type="term" value="P:tRNA wobble uridine modification"/>
    <property type="evidence" value="ECO:0007669"/>
    <property type="project" value="InterPro"/>
</dbReference>
<dbReference type="GO" id="GO:0005634">
    <property type="term" value="C:nucleus"/>
    <property type="evidence" value="ECO:0007669"/>
    <property type="project" value="UniProtKB-SubCell"/>
</dbReference>
<evidence type="ECO:0000256" key="8">
    <source>
        <dbReference type="ARBA" id="ARBA00022694"/>
    </source>
</evidence>
<dbReference type="FunFam" id="2.130.10.10:FF:000400">
    <property type="entry name" value="Elongator acetyltransferase complex subunit 2"/>
    <property type="match status" value="1"/>
</dbReference>
<dbReference type="InterPro" id="IPR015943">
    <property type="entry name" value="WD40/YVTN_repeat-like_dom_sf"/>
</dbReference>
<comment type="subcellular location">
    <subcellularLocation>
        <location evidence="2">Cytoplasm</location>
    </subcellularLocation>
    <subcellularLocation>
        <location evidence="1">Nucleus</location>
    </subcellularLocation>
</comment>
<evidence type="ECO:0000256" key="2">
    <source>
        <dbReference type="ARBA" id="ARBA00004496"/>
    </source>
</evidence>
<dbReference type="SUPFAM" id="SSF50978">
    <property type="entry name" value="WD40 repeat-like"/>
    <property type="match status" value="2"/>
</dbReference>
<evidence type="ECO:0000256" key="3">
    <source>
        <dbReference type="ARBA" id="ARBA00005043"/>
    </source>
</evidence>
<dbReference type="GO" id="GO:0033588">
    <property type="term" value="C:elongator holoenzyme complex"/>
    <property type="evidence" value="ECO:0007669"/>
    <property type="project" value="InterPro"/>
</dbReference>
<keyword evidence="10" id="KW-0539">Nucleus</keyword>
<evidence type="ECO:0000256" key="7">
    <source>
        <dbReference type="ARBA" id="ARBA00022574"/>
    </source>
</evidence>
<reference evidence="12" key="1">
    <citation type="submission" date="2024-04" db="UniProtKB">
        <authorList>
            <consortium name="EnsemblMetazoa"/>
        </authorList>
    </citation>
    <scope>IDENTIFICATION</scope>
    <source>
        <strain evidence="12">EBRO</strain>
    </source>
</reference>
<evidence type="ECO:0000256" key="11">
    <source>
        <dbReference type="PROSITE-ProRule" id="PRU00221"/>
    </source>
</evidence>
<keyword evidence="13" id="KW-1185">Reference proteome</keyword>
<keyword evidence="9" id="KW-0677">Repeat</keyword>
<dbReference type="InterPro" id="IPR001680">
    <property type="entry name" value="WD40_rpt"/>
</dbReference>
<keyword evidence="8" id="KW-0819">tRNA processing</keyword>
<feature type="repeat" description="WD" evidence="11">
    <location>
        <begin position="770"/>
        <end position="810"/>
    </location>
</feature>
<accession>A0AAG5D837</accession>
<keyword evidence="6" id="KW-0963">Cytoplasm</keyword>
<dbReference type="AlphaFoldDB" id="A0AAG5D837"/>
<organism evidence="12 13">
    <name type="scientific">Anopheles atroparvus</name>
    <name type="common">European mosquito</name>
    <dbReference type="NCBI Taxonomy" id="41427"/>
    <lineage>
        <taxon>Eukaryota</taxon>
        <taxon>Metazoa</taxon>
        <taxon>Ecdysozoa</taxon>
        <taxon>Arthropoda</taxon>
        <taxon>Hexapoda</taxon>
        <taxon>Insecta</taxon>
        <taxon>Pterygota</taxon>
        <taxon>Neoptera</taxon>
        <taxon>Endopterygota</taxon>
        <taxon>Diptera</taxon>
        <taxon>Nematocera</taxon>
        <taxon>Culicoidea</taxon>
        <taxon>Culicidae</taxon>
        <taxon>Anophelinae</taxon>
        <taxon>Anopheles</taxon>
    </lineage>
</organism>
<dbReference type="GO" id="GO:0005737">
    <property type="term" value="C:cytoplasm"/>
    <property type="evidence" value="ECO:0007669"/>
    <property type="project" value="UniProtKB-SubCell"/>
</dbReference>
<evidence type="ECO:0000256" key="6">
    <source>
        <dbReference type="ARBA" id="ARBA00022490"/>
    </source>
</evidence>
<feature type="repeat" description="WD" evidence="11">
    <location>
        <begin position="621"/>
        <end position="653"/>
    </location>
</feature>
<name>A0AAG5D837_ANOAO</name>